<evidence type="ECO:0000313" key="15">
    <source>
        <dbReference type="Proteomes" id="UP001597307"/>
    </source>
</evidence>
<evidence type="ECO:0000259" key="13">
    <source>
        <dbReference type="PROSITE" id="PS50928"/>
    </source>
</evidence>
<evidence type="ECO:0000256" key="12">
    <source>
        <dbReference type="RuleBase" id="RU363032"/>
    </source>
</evidence>
<dbReference type="InterPro" id="IPR050366">
    <property type="entry name" value="BP-dependent_transpt_permease"/>
</dbReference>
<dbReference type="SUPFAM" id="SSF161098">
    <property type="entry name" value="MetI-like"/>
    <property type="match status" value="1"/>
</dbReference>
<comment type="caution">
    <text evidence="14">The sequence shown here is derived from an EMBL/GenBank/DDBJ whole genome shotgun (WGS) entry which is preliminary data.</text>
</comment>
<keyword evidence="9 12" id="KW-0472">Membrane</keyword>
<proteinExistence type="inferred from homology"/>
<name>A0ABW4QB60_9MICC</name>
<feature type="transmembrane region" description="Helical" evidence="12">
    <location>
        <begin position="36"/>
        <end position="60"/>
    </location>
</feature>
<keyword evidence="5 12" id="KW-0812">Transmembrane</keyword>
<evidence type="ECO:0000256" key="5">
    <source>
        <dbReference type="ARBA" id="ARBA00022692"/>
    </source>
</evidence>
<dbReference type="CDD" id="cd06261">
    <property type="entry name" value="TM_PBP2"/>
    <property type="match status" value="1"/>
</dbReference>
<sequence>MSTRAENKKRPSKAKDDSIGLSQGQIVRKRFFGNTAAVISMVVFAFVVVMAFTSIGYAGIPGWWKWSYVQTLPLATPNGAPTWVLPFDFGDHPFGQDRVGRDLFAMTMRGTQLSLIIMFIIGILGGILGVIIGGVSGYFRGWVEAVLMRFTDVIIVIPLIILAAVLGSVGNNLTGSGTFLRSIMGGSAGVILLGVFVGLIIWTGLARLVRGEFLSLREREFVDAARIAGASDTRIIFKHILPNAVGVIIVNTTLVMASAILLESALSFLGLGVRSPDISLGSLISDNQQAFNTRPWLFWWPGLFIIMICLSINFIGDGLRDAFDPRQKKFNAKKAVHSGDISDPNRPEA</sequence>
<protein>
    <recommendedName>
        <fullName evidence="11">Oligopeptide transport system permease protein OppC</fullName>
    </recommendedName>
</protein>
<feature type="transmembrane region" description="Helical" evidence="12">
    <location>
        <begin position="240"/>
        <end position="262"/>
    </location>
</feature>
<feature type="transmembrane region" description="Helical" evidence="12">
    <location>
        <begin position="113"/>
        <end position="139"/>
    </location>
</feature>
<evidence type="ECO:0000256" key="6">
    <source>
        <dbReference type="ARBA" id="ARBA00022856"/>
    </source>
</evidence>
<feature type="transmembrane region" description="Helical" evidence="12">
    <location>
        <begin position="146"/>
        <end position="166"/>
    </location>
</feature>
<dbReference type="InterPro" id="IPR025966">
    <property type="entry name" value="OppC_N"/>
</dbReference>
<dbReference type="PANTHER" id="PTHR43386:SF2">
    <property type="entry name" value="OLIGOPEPTIDE TRANSPORT SYSTEM PERMEASE PROTEIN OPPC"/>
    <property type="match status" value="1"/>
</dbReference>
<dbReference type="InterPro" id="IPR000515">
    <property type="entry name" value="MetI-like"/>
</dbReference>
<evidence type="ECO:0000256" key="10">
    <source>
        <dbReference type="ARBA" id="ARBA00024202"/>
    </source>
</evidence>
<feature type="domain" description="ABC transmembrane type-1" evidence="13">
    <location>
        <begin position="111"/>
        <end position="316"/>
    </location>
</feature>
<evidence type="ECO:0000256" key="1">
    <source>
        <dbReference type="ARBA" id="ARBA00004429"/>
    </source>
</evidence>
<dbReference type="PROSITE" id="PS50928">
    <property type="entry name" value="ABC_TM1"/>
    <property type="match status" value="1"/>
</dbReference>
<keyword evidence="6" id="KW-0571">Peptide transport</keyword>
<dbReference type="InterPro" id="IPR035906">
    <property type="entry name" value="MetI-like_sf"/>
</dbReference>
<evidence type="ECO:0000256" key="4">
    <source>
        <dbReference type="ARBA" id="ARBA00022519"/>
    </source>
</evidence>
<comment type="subcellular location">
    <subcellularLocation>
        <location evidence="1">Cell inner membrane</location>
        <topology evidence="1">Multi-pass membrane protein</topology>
    </subcellularLocation>
    <subcellularLocation>
        <location evidence="12">Cell membrane</location>
        <topology evidence="12">Multi-pass membrane protein</topology>
    </subcellularLocation>
</comment>
<dbReference type="Pfam" id="PF00528">
    <property type="entry name" value="BPD_transp_1"/>
    <property type="match status" value="1"/>
</dbReference>
<feature type="transmembrane region" description="Helical" evidence="12">
    <location>
        <begin position="297"/>
        <end position="319"/>
    </location>
</feature>
<evidence type="ECO:0000256" key="11">
    <source>
        <dbReference type="ARBA" id="ARBA00072251"/>
    </source>
</evidence>
<organism evidence="14 15">
    <name type="scientific">Arthrobacter flavus</name>
    <dbReference type="NCBI Taxonomy" id="95172"/>
    <lineage>
        <taxon>Bacteria</taxon>
        <taxon>Bacillati</taxon>
        <taxon>Actinomycetota</taxon>
        <taxon>Actinomycetes</taxon>
        <taxon>Micrococcales</taxon>
        <taxon>Micrococcaceae</taxon>
        <taxon>Arthrobacter</taxon>
    </lineage>
</organism>
<keyword evidence="7" id="KW-0653">Protein transport</keyword>
<evidence type="ECO:0000256" key="2">
    <source>
        <dbReference type="ARBA" id="ARBA00022448"/>
    </source>
</evidence>
<evidence type="ECO:0000256" key="7">
    <source>
        <dbReference type="ARBA" id="ARBA00022927"/>
    </source>
</evidence>
<dbReference type="Gene3D" id="1.10.3720.10">
    <property type="entry name" value="MetI-like"/>
    <property type="match status" value="1"/>
</dbReference>
<evidence type="ECO:0000313" key="14">
    <source>
        <dbReference type="EMBL" id="MFD1847861.1"/>
    </source>
</evidence>
<keyword evidence="15" id="KW-1185">Reference proteome</keyword>
<dbReference type="Pfam" id="PF12911">
    <property type="entry name" value="OppC_N"/>
    <property type="match status" value="1"/>
</dbReference>
<evidence type="ECO:0000256" key="8">
    <source>
        <dbReference type="ARBA" id="ARBA00022989"/>
    </source>
</evidence>
<dbReference type="EMBL" id="JBHUGA010000061">
    <property type="protein sequence ID" value="MFD1847861.1"/>
    <property type="molecule type" value="Genomic_DNA"/>
</dbReference>
<keyword evidence="2 12" id="KW-0813">Transport</keyword>
<keyword evidence="3" id="KW-1003">Cell membrane</keyword>
<keyword evidence="4" id="KW-0997">Cell inner membrane</keyword>
<comment type="similarity">
    <text evidence="10">Belongs to the binding-protein-dependent transport system permease family. OppBC subfamily.</text>
</comment>
<reference evidence="15" key="1">
    <citation type="journal article" date="2019" name="Int. J. Syst. Evol. Microbiol.">
        <title>The Global Catalogue of Microorganisms (GCM) 10K type strain sequencing project: providing services to taxonomists for standard genome sequencing and annotation.</title>
        <authorList>
            <consortium name="The Broad Institute Genomics Platform"/>
            <consortium name="The Broad Institute Genome Sequencing Center for Infectious Disease"/>
            <person name="Wu L."/>
            <person name="Ma J."/>
        </authorList>
    </citation>
    <scope>NUCLEOTIDE SEQUENCE [LARGE SCALE GENOMIC DNA]</scope>
    <source>
        <strain evidence="15">JCM 11496</strain>
    </source>
</reference>
<evidence type="ECO:0000256" key="9">
    <source>
        <dbReference type="ARBA" id="ARBA00023136"/>
    </source>
</evidence>
<evidence type="ECO:0000256" key="3">
    <source>
        <dbReference type="ARBA" id="ARBA00022475"/>
    </source>
</evidence>
<dbReference type="RefSeq" id="WP_343881432.1">
    <property type="nucleotide sequence ID" value="NZ_BAAAIJ010000056.1"/>
</dbReference>
<keyword evidence="8 12" id="KW-1133">Transmembrane helix</keyword>
<feature type="transmembrane region" description="Helical" evidence="12">
    <location>
        <begin position="186"/>
        <end position="209"/>
    </location>
</feature>
<accession>A0ABW4QB60</accession>
<dbReference type="PANTHER" id="PTHR43386">
    <property type="entry name" value="OLIGOPEPTIDE TRANSPORT SYSTEM PERMEASE PROTEIN APPC"/>
    <property type="match status" value="1"/>
</dbReference>
<dbReference type="Proteomes" id="UP001597307">
    <property type="component" value="Unassembled WGS sequence"/>
</dbReference>
<gene>
    <name evidence="14" type="ORF">ACFSFX_14820</name>
</gene>